<dbReference type="InterPro" id="IPR029058">
    <property type="entry name" value="AB_hydrolase_fold"/>
</dbReference>
<evidence type="ECO:0000259" key="1">
    <source>
        <dbReference type="Pfam" id="PF12697"/>
    </source>
</evidence>
<keyword evidence="2" id="KW-0378">Hydrolase</keyword>
<reference evidence="3" key="1">
    <citation type="submission" date="2023-05" db="EMBL/GenBank/DDBJ databases">
        <title>Sedimentitalea sp. nov. JM2-8.</title>
        <authorList>
            <person name="Huang J."/>
        </authorList>
    </citation>
    <scope>NUCLEOTIDE SEQUENCE [LARGE SCALE GENOMIC DNA]</scope>
    <source>
        <strain evidence="3">KHS03</strain>
    </source>
</reference>
<dbReference type="EMBL" id="JASMWN010000013">
    <property type="protein sequence ID" value="MDU9005309.1"/>
    <property type="molecule type" value="Genomic_DNA"/>
</dbReference>
<accession>A0ABU3VHZ5</accession>
<dbReference type="Proteomes" id="UP001255416">
    <property type="component" value="Unassembled WGS sequence"/>
</dbReference>
<dbReference type="Gene3D" id="3.40.50.1820">
    <property type="entry name" value="alpha/beta hydrolase"/>
    <property type="match status" value="1"/>
</dbReference>
<keyword evidence="3" id="KW-1185">Reference proteome</keyword>
<dbReference type="RefSeq" id="WP_316778425.1">
    <property type="nucleotide sequence ID" value="NZ_JASMWN010000013.1"/>
</dbReference>
<evidence type="ECO:0000313" key="3">
    <source>
        <dbReference type="Proteomes" id="UP001255416"/>
    </source>
</evidence>
<name>A0ABU3VHZ5_9RHOB</name>
<organism evidence="2 3">
    <name type="scientific">Sedimentitalea todarodis</name>
    <dbReference type="NCBI Taxonomy" id="1631240"/>
    <lineage>
        <taxon>Bacteria</taxon>
        <taxon>Pseudomonadati</taxon>
        <taxon>Pseudomonadota</taxon>
        <taxon>Alphaproteobacteria</taxon>
        <taxon>Rhodobacterales</taxon>
        <taxon>Paracoccaceae</taxon>
        <taxon>Sedimentitalea</taxon>
    </lineage>
</organism>
<dbReference type="GO" id="GO:0016787">
    <property type="term" value="F:hydrolase activity"/>
    <property type="evidence" value="ECO:0007669"/>
    <property type="project" value="UniProtKB-KW"/>
</dbReference>
<dbReference type="SUPFAM" id="SSF53474">
    <property type="entry name" value="alpha/beta-Hydrolases"/>
    <property type="match status" value="1"/>
</dbReference>
<protein>
    <submittedName>
        <fullName evidence="2">Alpha/beta hydrolase</fullName>
    </submittedName>
</protein>
<dbReference type="PANTHER" id="PTHR43798:SF28">
    <property type="entry name" value="AB HYDROLASE-1 DOMAIN-CONTAINING PROTEIN"/>
    <property type="match status" value="1"/>
</dbReference>
<comment type="caution">
    <text evidence="2">The sequence shown here is derived from an EMBL/GenBank/DDBJ whole genome shotgun (WGS) entry which is preliminary data.</text>
</comment>
<dbReference type="Pfam" id="PF12697">
    <property type="entry name" value="Abhydrolase_6"/>
    <property type="match status" value="1"/>
</dbReference>
<dbReference type="InterPro" id="IPR000073">
    <property type="entry name" value="AB_hydrolase_1"/>
</dbReference>
<evidence type="ECO:0000313" key="2">
    <source>
        <dbReference type="EMBL" id="MDU9005309.1"/>
    </source>
</evidence>
<sequence length="278" mass="29771">MSDLHHIETSHGTLAYRESAGDGLPALMIHGNSTCREVFRNQLDGAIGAAHRCVAFDLPGHGASEDARDLDRTYNVQGYGAAAIELMQGLGITRYAVLGWSLGGIIAIDMMSQSKALAGVMITGSPPITQGKGAVAEGFCGDIEHSIASKQLLSDEEIDMFARNTCGSDAPYDPFLKDAVTRCDGRARSLMIAKLACGIGPNQQEIAVNAPNPFAIVNGALDAFIHNDFIAGLPYRNIWQRKVHDIPGIGHAPFWEAPEMFDPYLSGFLNDVTKPTGE</sequence>
<dbReference type="PANTHER" id="PTHR43798">
    <property type="entry name" value="MONOACYLGLYCEROL LIPASE"/>
    <property type="match status" value="1"/>
</dbReference>
<gene>
    <name evidence="2" type="ORF">QO231_15810</name>
</gene>
<feature type="domain" description="AB hydrolase-1" evidence="1">
    <location>
        <begin position="27"/>
        <end position="259"/>
    </location>
</feature>
<proteinExistence type="predicted"/>
<dbReference type="InterPro" id="IPR050266">
    <property type="entry name" value="AB_hydrolase_sf"/>
</dbReference>